<dbReference type="PROSITE" id="PS50931">
    <property type="entry name" value="HTH_LYSR"/>
    <property type="match status" value="1"/>
</dbReference>
<name>A0AAD0QY62_PSEDL</name>
<dbReference type="Proteomes" id="UP000256503">
    <property type="component" value="Chromosome"/>
</dbReference>
<dbReference type="SUPFAM" id="SSF53850">
    <property type="entry name" value="Periplasmic binding protein-like II"/>
    <property type="match status" value="1"/>
</dbReference>
<dbReference type="InterPro" id="IPR000847">
    <property type="entry name" value="LysR_HTH_N"/>
</dbReference>
<dbReference type="Pfam" id="PF00126">
    <property type="entry name" value="HTH_1"/>
    <property type="match status" value="1"/>
</dbReference>
<dbReference type="CDD" id="cd08432">
    <property type="entry name" value="PBP2_GcdR_TrpI_HvrB_AmpR_like"/>
    <property type="match status" value="1"/>
</dbReference>
<accession>A0AAD0QY62</accession>
<dbReference type="AlphaFoldDB" id="A0AAD0QY62"/>
<keyword evidence="3" id="KW-0238">DNA-binding</keyword>
<dbReference type="InterPro" id="IPR036388">
    <property type="entry name" value="WH-like_DNA-bd_sf"/>
</dbReference>
<dbReference type="InterPro" id="IPR036390">
    <property type="entry name" value="WH_DNA-bd_sf"/>
</dbReference>
<sequence length="306" mass="34595">MKTQENGNKHKGYRRIIPSMTALLEFETVARHCSFTLAAQELGVTQAAVSKQVRQLEENIGAQLFQRLHRSIRLTSEGQALFAVVSDSLQKIASVFDRLSEGGEEQELVLSTTATFSQLRVMPRLGKLRAALPHVRLRMATQMFTGDLRNHDVDLLVRYGNGRWEDGSALKLFEEAIFPVCSPQWLERHAPVDSLEALYRTDLLDADATSEGWMTWPTWFRELGENPPKLRYSLRSHLYTDTIQAALQGHGVALGWGRMLDHLLASGELVRLTDLMVKPREAYYLVVPHGRETTATVLGLVEWLRS</sequence>
<dbReference type="GO" id="GO:0003677">
    <property type="term" value="F:DNA binding"/>
    <property type="evidence" value="ECO:0007669"/>
    <property type="project" value="UniProtKB-KW"/>
</dbReference>
<evidence type="ECO:0000256" key="2">
    <source>
        <dbReference type="ARBA" id="ARBA00023015"/>
    </source>
</evidence>
<evidence type="ECO:0000256" key="1">
    <source>
        <dbReference type="ARBA" id="ARBA00009437"/>
    </source>
</evidence>
<dbReference type="SUPFAM" id="SSF46785">
    <property type="entry name" value="Winged helix' DNA-binding domain"/>
    <property type="match status" value="1"/>
</dbReference>
<evidence type="ECO:0000259" key="5">
    <source>
        <dbReference type="PROSITE" id="PS50931"/>
    </source>
</evidence>
<dbReference type="RefSeq" id="WP_016394979.1">
    <property type="nucleotide sequence ID" value="NZ_CP031146.1"/>
</dbReference>
<organism evidence="6 7">
    <name type="scientific">Pseudomonas plecoglossicida</name>
    <dbReference type="NCBI Taxonomy" id="70775"/>
    <lineage>
        <taxon>Bacteria</taxon>
        <taxon>Pseudomonadati</taxon>
        <taxon>Pseudomonadota</taxon>
        <taxon>Gammaproteobacteria</taxon>
        <taxon>Pseudomonadales</taxon>
        <taxon>Pseudomonadaceae</taxon>
        <taxon>Pseudomonas</taxon>
    </lineage>
</organism>
<evidence type="ECO:0000256" key="3">
    <source>
        <dbReference type="ARBA" id="ARBA00023125"/>
    </source>
</evidence>
<dbReference type="PRINTS" id="PR00039">
    <property type="entry name" value="HTHLYSR"/>
</dbReference>
<dbReference type="EMBL" id="CP031146">
    <property type="protein sequence ID" value="AXM94576.1"/>
    <property type="molecule type" value="Genomic_DNA"/>
</dbReference>
<dbReference type="Gene3D" id="1.10.10.10">
    <property type="entry name" value="Winged helix-like DNA-binding domain superfamily/Winged helix DNA-binding domain"/>
    <property type="match status" value="1"/>
</dbReference>
<dbReference type="GeneID" id="49612063"/>
<feature type="domain" description="HTH lysR-type" evidence="5">
    <location>
        <begin position="26"/>
        <end position="75"/>
    </location>
</feature>
<dbReference type="GO" id="GO:0003700">
    <property type="term" value="F:DNA-binding transcription factor activity"/>
    <property type="evidence" value="ECO:0007669"/>
    <property type="project" value="InterPro"/>
</dbReference>
<evidence type="ECO:0000313" key="7">
    <source>
        <dbReference type="Proteomes" id="UP000256503"/>
    </source>
</evidence>
<dbReference type="InterPro" id="IPR058163">
    <property type="entry name" value="LysR-type_TF_proteobact-type"/>
</dbReference>
<protein>
    <submittedName>
        <fullName evidence="6">LysR family transcriptional regulator</fullName>
    </submittedName>
</protein>
<reference evidence="6 7" key="1">
    <citation type="submission" date="2018-07" db="EMBL/GenBank/DDBJ databases">
        <title>Complete genome sequence of a Pseudomonas plecoglossicida strain pathogenic to the marine fish, Larimichthys crocea.</title>
        <authorList>
            <person name="Tao Z."/>
        </authorList>
    </citation>
    <scope>NUCLEOTIDE SEQUENCE [LARGE SCALE GENOMIC DNA]</scope>
    <source>
        <strain evidence="6 7">XSDHY-P</strain>
    </source>
</reference>
<evidence type="ECO:0000256" key="4">
    <source>
        <dbReference type="ARBA" id="ARBA00023163"/>
    </source>
</evidence>
<dbReference type="FunFam" id="1.10.10.10:FF:000001">
    <property type="entry name" value="LysR family transcriptional regulator"/>
    <property type="match status" value="1"/>
</dbReference>
<gene>
    <name evidence="6" type="ORF">DVB73_01405</name>
</gene>
<evidence type="ECO:0000313" key="6">
    <source>
        <dbReference type="EMBL" id="AXM94576.1"/>
    </source>
</evidence>
<keyword evidence="4" id="KW-0804">Transcription</keyword>
<keyword evidence="2" id="KW-0805">Transcription regulation</keyword>
<dbReference type="Pfam" id="PF03466">
    <property type="entry name" value="LysR_substrate"/>
    <property type="match status" value="1"/>
</dbReference>
<proteinExistence type="inferred from homology"/>
<dbReference type="PANTHER" id="PTHR30537:SF5">
    <property type="entry name" value="HTH-TYPE TRANSCRIPTIONAL ACTIVATOR TTDR-RELATED"/>
    <property type="match status" value="1"/>
</dbReference>
<dbReference type="Gene3D" id="3.40.190.10">
    <property type="entry name" value="Periplasmic binding protein-like II"/>
    <property type="match status" value="2"/>
</dbReference>
<dbReference type="PANTHER" id="PTHR30537">
    <property type="entry name" value="HTH-TYPE TRANSCRIPTIONAL REGULATOR"/>
    <property type="match status" value="1"/>
</dbReference>
<comment type="similarity">
    <text evidence="1">Belongs to the LysR transcriptional regulatory family.</text>
</comment>
<dbReference type="InterPro" id="IPR005119">
    <property type="entry name" value="LysR_subst-bd"/>
</dbReference>